<reference evidence="2 3" key="1">
    <citation type="submission" date="2023-11" db="EMBL/GenBank/DDBJ databases">
        <title>Paucibacter sp. nov., isolated from fresh soil in Korea.</title>
        <authorList>
            <person name="Le N.T.T."/>
        </authorList>
    </citation>
    <scope>NUCLEOTIDE SEQUENCE [LARGE SCALE GENOMIC DNA]</scope>
    <source>
        <strain evidence="2 3">R3-3</strain>
    </source>
</reference>
<feature type="compositionally biased region" description="Polar residues" evidence="1">
    <location>
        <begin position="23"/>
        <end position="37"/>
    </location>
</feature>
<dbReference type="RefSeq" id="WP_320422702.1">
    <property type="nucleotide sequence ID" value="NZ_JAXCLA010000003.1"/>
</dbReference>
<name>A0ABU5DEU1_9BURK</name>
<sequence>MGKLTIFIAEGDWQNRSAAEAASGSSIPTKSLPSLTQRARFGS</sequence>
<evidence type="ECO:0000313" key="2">
    <source>
        <dbReference type="EMBL" id="MDY0744790.1"/>
    </source>
</evidence>
<feature type="region of interest" description="Disordered" evidence="1">
    <location>
        <begin position="18"/>
        <end position="43"/>
    </location>
</feature>
<protein>
    <submittedName>
        <fullName evidence="2">Uncharacterized protein</fullName>
    </submittedName>
</protein>
<accession>A0ABU5DEU1</accession>
<dbReference type="Proteomes" id="UP001285263">
    <property type="component" value="Unassembled WGS sequence"/>
</dbReference>
<organism evidence="2 3">
    <name type="scientific">Roseateles agri</name>
    <dbReference type="NCBI Taxonomy" id="3098619"/>
    <lineage>
        <taxon>Bacteria</taxon>
        <taxon>Pseudomonadati</taxon>
        <taxon>Pseudomonadota</taxon>
        <taxon>Betaproteobacteria</taxon>
        <taxon>Burkholderiales</taxon>
        <taxon>Sphaerotilaceae</taxon>
        <taxon>Roseateles</taxon>
    </lineage>
</organism>
<proteinExistence type="predicted"/>
<evidence type="ECO:0000313" key="3">
    <source>
        <dbReference type="Proteomes" id="UP001285263"/>
    </source>
</evidence>
<dbReference type="EMBL" id="JAXCLA010000003">
    <property type="protein sequence ID" value="MDY0744790.1"/>
    <property type="molecule type" value="Genomic_DNA"/>
</dbReference>
<comment type="caution">
    <text evidence="2">The sequence shown here is derived from an EMBL/GenBank/DDBJ whole genome shotgun (WGS) entry which is preliminary data.</text>
</comment>
<keyword evidence="3" id="KW-1185">Reference proteome</keyword>
<gene>
    <name evidence="2" type="ORF">SNE35_09740</name>
</gene>
<evidence type="ECO:0000256" key="1">
    <source>
        <dbReference type="SAM" id="MobiDB-lite"/>
    </source>
</evidence>